<gene>
    <name evidence="2" type="ORF">PCON_05829</name>
</gene>
<evidence type="ECO:0000313" key="2">
    <source>
        <dbReference type="EMBL" id="CCX06242.1"/>
    </source>
</evidence>
<dbReference type="Proteomes" id="UP000018144">
    <property type="component" value="Unassembled WGS sequence"/>
</dbReference>
<dbReference type="EMBL" id="HF935283">
    <property type="protein sequence ID" value="CCX06242.1"/>
    <property type="molecule type" value="Genomic_DNA"/>
</dbReference>
<proteinExistence type="predicted"/>
<protein>
    <submittedName>
        <fullName evidence="2">Uncharacterized protein</fullName>
    </submittedName>
</protein>
<sequence>MPKRSSTRVKHDPLTEKNLDILRNSFPDPRPERYSDKKKARIFKWMDNVSAIHGMGDGVNHKNYHPYTTIERRR</sequence>
<accession>U4KWI1</accession>
<dbReference type="AlphaFoldDB" id="U4KWI1"/>
<feature type="region of interest" description="Disordered" evidence="1">
    <location>
        <begin position="54"/>
        <end position="74"/>
    </location>
</feature>
<evidence type="ECO:0000256" key="1">
    <source>
        <dbReference type="SAM" id="MobiDB-lite"/>
    </source>
</evidence>
<organism evidence="2 3">
    <name type="scientific">Pyronema omphalodes (strain CBS 100304)</name>
    <name type="common">Pyronema confluens</name>
    <dbReference type="NCBI Taxonomy" id="1076935"/>
    <lineage>
        <taxon>Eukaryota</taxon>
        <taxon>Fungi</taxon>
        <taxon>Dikarya</taxon>
        <taxon>Ascomycota</taxon>
        <taxon>Pezizomycotina</taxon>
        <taxon>Pezizomycetes</taxon>
        <taxon>Pezizales</taxon>
        <taxon>Pyronemataceae</taxon>
        <taxon>Pyronema</taxon>
    </lineage>
</organism>
<reference evidence="2 3" key="1">
    <citation type="journal article" date="2013" name="PLoS Genet.">
        <title>The genome and development-dependent transcriptomes of Pyronema confluens: a window into fungal evolution.</title>
        <authorList>
            <person name="Traeger S."/>
            <person name="Altegoer F."/>
            <person name="Freitag M."/>
            <person name="Gabaldon T."/>
            <person name="Kempken F."/>
            <person name="Kumar A."/>
            <person name="Marcet-Houben M."/>
            <person name="Poggeler S."/>
            <person name="Stajich J.E."/>
            <person name="Nowrousian M."/>
        </authorList>
    </citation>
    <scope>NUCLEOTIDE SEQUENCE [LARGE SCALE GENOMIC DNA]</scope>
    <source>
        <strain evidence="3">CBS 100304</strain>
        <tissue evidence="2">Vegetative mycelium</tissue>
    </source>
</reference>
<evidence type="ECO:0000313" key="3">
    <source>
        <dbReference type="Proteomes" id="UP000018144"/>
    </source>
</evidence>
<name>U4KWI1_PYROM</name>
<keyword evidence="3" id="KW-1185">Reference proteome</keyword>